<dbReference type="SUPFAM" id="SSF52172">
    <property type="entry name" value="CheY-like"/>
    <property type="match status" value="1"/>
</dbReference>
<dbReference type="PROSITE" id="PS50930">
    <property type="entry name" value="HTH_LYTTR"/>
    <property type="match status" value="1"/>
</dbReference>
<dbReference type="InterPro" id="IPR046947">
    <property type="entry name" value="LytR-like"/>
</dbReference>
<dbReference type="Proteomes" id="UP000013840">
    <property type="component" value="Unassembled WGS sequence"/>
</dbReference>
<dbReference type="STRING" id="317735.RU98_GL002272"/>
<comment type="caution">
    <text evidence="2">The sequence shown here is derived from an EMBL/GenBank/DDBJ whole genome shotgun (WGS) entry which is preliminary data.</text>
</comment>
<keyword evidence="3" id="KW-1185">Reference proteome</keyword>
<dbReference type="OrthoDB" id="1653091at2"/>
<dbReference type="GO" id="GO:0003677">
    <property type="term" value="F:DNA binding"/>
    <property type="evidence" value="ECO:0007669"/>
    <property type="project" value="InterPro"/>
</dbReference>
<feature type="domain" description="HTH LytTR-type" evidence="1">
    <location>
        <begin position="145"/>
        <end position="216"/>
    </location>
</feature>
<dbReference type="InterPro" id="IPR007492">
    <property type="entry name" value="LytTR_DNA-bd_dom"/>
</dbReference>
<dbReference type="eggNOG" id="COG3279">
    <property type="taxonomic scope" value="Bacteria"/>
</dbReference>
<dbReference type="PANTHER" id="PTHR37299">
    <property type="entry name" value="TRANSCRIPTIONAL REGULATOR-RELATED"/>
    <property type="match status" value="1"/>
</dbReference>
<dbReference type="EMBL" id="AJAU01000001">
    <property type="protein sequence ID" value="EOL50925.1"/>
    <property type="molecule type" value="Genomic_DNA"/>
</dbReference>
<dbReference type="Gene3D" id="2.40.50.1020">
    <property type="entry name" value="LytTr DNA-binding domain"/>
    <property type="match status" value="1"/>
</dbReference>
<dbReference type="Pfam" id="PF00072">
    <property type="entry name" value="Response_reg"/>
    <property type="match status" value="1"/>
</dbReference>
<evidence type="ECO:0000313" key="2">
    <source>
        <dbReference type="EMBL" id="EOL50925.1"/>
    </source>
</evidence>
<protein>
    <recommendedName>
        <fullName evidence="1">HTH LytTR-type domain-containing protein</fullName>
    </recommendedName>
</protein>
<dbReference type="RefSeq" id="WP_010770252.1">
    <property type="nucleotide sequence ID" value="NZ_KB946332.1"/>
</dbReference>
<gene>
    <name evidence="2" type="ORF">UC7_00038</name>
</gene>
<sequence>MDVNIYILEDDNNYRKKIMEFILSYKSNFITINFPQPHNHLEFMNYFQKKLIEDTDIFFLDIDLKTNFSGIDIAKQIRTINSKATIIFLTTAADQAINIINENIYPTRYLKKEIDNDDETLKNILQILHDFEKKTLSLNKHNDVVVFQTRSETLFFKLSQILFIESVSGHKGHVLIRTMDKQYLIKMKINTVKKQFPQKNMLTNLQSFIINLDNIVGYNKSSTTLIFQNDVILSTGVKVFNKVVNAIKERDSSDC</sequence>
<name>R3XA16_9ENTE</name>
<accession>R3XA16</accession>
<dbReference type="InterPro" id="IPR011006">
    <property type="entry name" value="CheY-like_superfamily"/>
</dbReference>
<dbReference type="InterPro" id="IPR001789">
    <property type="entry name" value="Sig_transdc_resp-reg_receiver"/>
</dbReference>
<dbReference type="SMART" id="SM00850">
    <property type="entry name" value="LytTR"/>
    <property type="match status" value="1"/>
</dbReference>
<evidence type="ECO:0000313" key="3">
    <source>
        <dbReference type="Proteomes" id="UP000013840"/>
    </source>
</evidence>
<proteinExistence type="predicted"/>
<dbReference type="PATRIC" id="fig|1158612.3.peg.37"/>
<dbReference type="Gene3D" id="3.40.50.2300">
    <property type="match status" value="1"/>
</dbReference>
<evidence type="ECO:0000259" key="1">
    <source>
        <dbReference type="PROSITE" id="PS50930"/>
    </source>
</evidence>
<organism evidence="2 3">
    <name type="scientific">Enterococcus caccae ATCC BAA-1240</name>
    <dbReference type="NCBI Taxonomy" id="1158612"/>
    <lineage>
        <taxon>Bacteria</taxon>
        <taxon>Bacillati</taxon>
        <taxon>Bacillota</taxon>
        <taxon>Bacilli</taxon>
        <taxon>Lactobacillales</taxon>
        <taxon>Enterococcaceae</taxon>
        <taxon>Enterococcus</taxon>
    </lineage>
</organism>
<dbReference type="AlphaFoldDB" id="R3XA16"/>
<dbReference type="Pfam" id="PF04397">
    <property type="entry name" value="LytTR"/>
    <property type="match status" value="1"/>
</dbReference>
<dbReference type="PANTHER" id="PTHR37299:SF1">
    <property type="entry name" value="STAGE 0 SPORULATION PROTEIN A HOMOLOG"/>
    <property type="match status" value="1"/>
</dbReference>
<reference evidence="2 3" key="1">
    <citation type="submission" date="2013-02" db="EMBL/GenBank/DDBJ databases">
        <title>The Genome Sequence of Enterococcus caccae BAA-1240.</title>
        <authorList>
            <consortium name="The Broad Institute Genome Sequencing Platform"/>
            <consortium name="The Broad Institute Genome Sequencing Center for Infectious Disease"/>
            <person name="Earl A.M."/>
            <person name="Gilmore M.S."/>
            <person name="Lebreton F."/>
            <person name="Walker B."/>
            <person name="Young S.K."/>
            <person name="Zeng Q."/>
            <person name="Gargeya S."/>
            <person name="Fitzgerald M."/>
            <person name="Haas B."/>
            <person name="Abouelleil A."/>
            <person name="Alvarado L."/>
            <person name="Arachchi H.M."/>
            <person name="Berlin A.M."/>
            <person name="Chapman S.B."/>
            <person name="Dewar J."/>
            <person name="Goldberg J."/>
            <person name="Griggs A."/>
            <person name="Gujja S."/>
            <person name="Hansen M."/>
            <person name="Howarth C."/>
            <person name="Imamovic A."/>
            <person name="Larimer J."/>
            <person name="McCowan C."/>
            <person name="Murphy C."/>
            <person name="Neiman D."/>
            <person name="Pearson M."/>
            <person name="Priest M."/>
            <person name="Roberts A."/>
            <person name="Saif S."/>
            <person name="Shea T."/>
            <person name="Sisk P."/>
            <person name="Sykes S."/>
            <person name="Wortman J."/>
            <person name="Nusbaum C."/>
            <person name="Birren B."/>
        </authorList>
    </citation>
    <scope>NUCLEOTIDE SEQUENCE [LARGE SCALE GENOMIC DNA]</scope>
    <source>
        <strain evidence="2 3">ATCC BAA-1240</strain>
    </source>
</reference>
<dbReference type="GO" id="GO:0000156">
    <property type="term" value="F:phosphorelay response regulator activity"/>
    <property type="evidence" value="ECO:0007669"/>
    <property type="project" value="InterPro"/>
</dbReference>